<dbReference type="AlphaFoldDB" id="A3DCV1"/>
<reference evidence="2 3" key="2">
    <citation type="journal article" date="2013" name="Biotechnol. Biofuels">
        <title>Global transcriptome analysis of Clostridium thermocellum ATCC 27405 during growth on dilute acid pretreated Populus and switchgrass.</title>
        <authorList>
            <person name="Wilson C.M."/>
            <person name="Rodriguez M.Jr."/>
            <person name="Johnson C.M."/>
            <person name="Martin S.L."/>
            <person name="Chu T.M."/>
            <person name="Wolfinger R.D."/>
            <person name="Hauser L.J."/>
            <person name="Land M.L."/>
            <person name="Klingeman D.M."/>
            <person name="Syed M.H."/>
            <person name="Ragauskas A.J."/>
            <person name="Tschaplinski T.J."/>
            <person name="Mielenz J.R."/>
            <person name="Brown S.D."/>
        </authorList>
    </citation>
    <scope>NUCLEOTIDE SEQUENCE [LARGE SCALE GENOMIC DNA]</scope>
    <source>
        <strain evidence="3">ATCC 27405 / DSM 1237 / JCM 9322 / NBRC 103400 / NCIMB 10682 / NRRL B-4536 / VPI 7372</strain>
    </source>
</reference>
<name>A3DCV1_ACET2</name>
<dbReference type="EMBL" id="CP000568">
    <property type="protein sequence ID" value="ABN51780.1"/>
    <property type="molecule type" value="Genomic_DNA"/>
</dbReference>
<dbReference type="OrthoDB" id="9801841at2"/>
<evidence type="ECO:0000259" key="1">
    <source>
        <dbReference type="PROSITE" id="PS51746"/>
    </source>
</evidence>
<dbReference type="SMART" id="SM00331">
    <property type="entry name" value="PP2C_SIG"/>
    <property type="match status" value="1"/>
</dbReference>
<dbReference type="InterPro" id="IPR036457">
    <property type="entry name" value="PPM-type-like_dom_sf"/>
</dbReference>
<dbReference type="Pfam" id="PF13672">
    <property type="entry name" value="PP2C_2"/>
    <property type="match status" value="1"/>
</dbReference>
<dbReference type="SMART" id="SM00332">
    <property type="entry name" value="PP2Cc"/>
    <property type="match status" value="1"/>
</dbReference>
<sequence length="291" mass="32587">MLKRSFAIGALTDIGNVKKTNEDNILVKVGDKKNGEFGLFLVADGMGGLAAGEVASGIIVNEFNLWWERQLPGILNQEGNTVLDTDTVLNAISWELDRLIQDINKKIIRFGLSINAKVGSTLTLLFIYQNKYLIKHVGDSRIYRINSSITKLTEDHSWVAQQVKEGKIKEEEAKYHPKRNILTRCLGVMENLEIFEACGDISDDDGFLVCSDGFHNYLDEHEIYCSLSSCKKEDADVQKTLRELLEIVKLRGAADNISAVAVCQHIYRDYSDSILNIKGIINRITGNFGGW</sequence>
<reference evidence="3" key="1">
    <citation type="submission" date="2007-02" db="EMBL/GenBank/DDBJ databases">
        <title>Complete sequence of Clostridium thermocellum ATCC 27405.</title>
        <authorList>
            <consortium name="US DOE Joint Genome Institute"/>
            <person name="Copeland A."/>
            <person name="Lucas S."/>
            <person name="Lapidus A."/>
            <person name="Barry K."/>
            <person name="Detter J.C."/>
            <person name="Glavina del Rio T."/>
            <person name="Hammon N."/>
            <person name="Israni S."/>
            <person name="Dalin E."/>
            <person name="Tice H."/>
            <person name="Pitluck S."/>
            <person name="Chertkov O."/>
            <person name="Brettin T."/>
            <person name="Bruce D."/>
            <person name="Han C."/>
            <person name="Tapia R."/>
            <person name="Gilna P."/>
            <person name="Schmutz J."/>
            <person name="Larimer F."/>
            <person name="Land M."/>
            <person name="Hauser L."/>
            <person name="Kyrpides N."/>
            <person name="Mikhailova N."/>
            <person name="Wu J.H.D."/>
            <person name="Newcomb M."/>
            <person name="Richardson P."/>
        </authorList>
    </citation>
    <scope>NUCLEOTIDE SEQUENCE [LARGE SCALE GENOMIC DNA]</scope>
    <source>
        <strain evidence="3">ATCC 27405 / DSM 1237 / JCM 9322 / NBRC 103400 / NCIMB 10682 / NRRL B-4536 / VPI 7372</strain>
    </source>
</reference>
<dbReference type="SUPFAM" id="SSF81606">
    <property type="entry name" value="PP2C-like"/>
    <property type="match status" value="1"/>
</dbReference>
<accession>A3DCV1</accession>
<dbReference type="eggNOG" id="COG0631">
    <property type="taxonomic scope" value="Bacteria"/>
</dbReference>
<evidence type="ECO:0000313" key="2">
    <source>
        <dbReference type="EMBL" id="ABN51780.1"/>
    </source>
</evidence>
<dbReference type="RefSeq" id="WP_004463214.1">
    <property type="nucleotide sequence ID" value="NC_009012.1"/>
</dbReference>
<dbReference type="KEGG" id="cth:Cthe_0544"/>
<feature type="domain" description="PPM-type phosphatase" evidence="1">
    <location>
        <begin position="7"/>
        <end position="264"/>
    </location>
</feature>
<organism evidence="2 3">
    <name type="scientific">Acetivibrio thermocellus (strain ATCC 27405 / DSM 1237 / JCM 9322 / NBRC 103400 / NCIMB 10682 / NRRL B-4536 / VPI 7372)</name>
    <name type="common">Clostridium thermocellum</name>
    <dbReference type="NCBI Taxonomy" id="203119"/>
    <lineage>
        <taxon>Bacteria</taxon>
        <taxon>Bacillati</taxon>
        <taxon>Bacillota</taxon>
        <taxon>Clostridia</taxon>
        <taxon>Eubacteriales</taxon>
        <taxon>Oscillospiraceae</taxon>
        <taxon>Acetivibrio</taxon>
    </lineage>
</organism>
<protein>
    <submittedName>
        <fullName evidence="2">Protein serine/threonine phosphatase</fullName>
    </submittedName>
</protein>
<proteinExistence type="predicted"/>
<dbReference type="STRING" id="203119.Cthe_0544"/>
<gene>
    <name evidence="2" type="ordered locus">Cthe_0544</name>
</gene>
<dbReference type="GeneID" id="35804736"/>
<dbReference type="PROSITE" id="PS51746">
    <property type="entry name" value="PPM_2"/>
    <property type="match status" value="1"/>
</dbReference>
<dbReference type="CDD" id="cd00143">
    <property type="entry name" value="PP2Cc"/>
    <property type="match status" value="1"/>
</dbReference>
<evidence type="ECO:0000313" key="3">
    <source>
        <dbReference type="Proteomes" id="UP000002145"/>
    </source>
</evidence>
<dbReference type="HOGENOM" id="CLU_034545_4_1_9"/>
<dbReference type="Proteomes" id="UP000002145">
    <property type="component" value="Chromosome"/>
</dbReference>
<keyword evidence="3" id="KW-1185">Reference proteome</keyword>
<dbReference type="Gene3D" id="3.60.40.10">
    <property type="entry name" value="PPM-type phosphatase domain"/>
    <property type="match status" value="1"/>
</dbReference>
<dbReference type="InterPro" id="IPR001932">
    <property type="entry name" value="PPM-type_phosphatase-like_dom"/>
</dbReference>